<sequence length="251" mass="28295">MKNELHTLQIVRGVAAMMVVTNHLLGGAFPTLWGSFFRSNGGFGVDIFFVLSGFLMVYTQHEGKGPWLFLKGRIVRIYPLYILLSTPLILMYVPINNYFTLFGNFLLLPGFNMPNYHLANHPSWTLVYEMVFYVLFSISLLVSRKKTCSAIIVVLFIIAVLVITRIIGQQPRVGSVNAGYMLGDKLMLNFAAGCILALMHNRLKNVNLIPFWFFSLIVISIFIVVFNFIKAERIFLFGVPAMLIIAVASVT</sequence>
<keyword evidence="1" id="KW-0812">Transmembrane</keyword>
<keyword evidence="3" id="KW-0808">Transferase</keyword>
<feature type="transmembrane region" description="Helical" evidence="1">
    <location>
        <begin position="12"/>
        <end position="33"/>
    </location>
</feature>
<keyword evidence="3" id="KW-0012">Acyltransferase</keyword>
<dbReference type="PANTHER" id="PTHR23028">
    <property type="entry name" value="ACETYLTRANSFERASE"/>
    <property type="match status" value="1"/>
</dbReference>
<protein>
    <submittedName>
        <fullName evidence="3">Acyltransferase</fullName>
    </submittedName>
</protein>
<evidence type="ECO:0000313" key="3">
    <source>
        <dbReference type="EMBL" id="NYV43823.1"/>
    </source>
</evidence>
<keyword evidence="1" id="KW-0472">Membrane</keyword>
<keyword evidence="1" id="KW-1133">Transmembrane helix</keyword>
<dbReference type="RefSeq" id="WP_105577302.1">
    <property type="nucleotide sequence ID" value="NZ_JABTXY010000026.1"/>
</dbReference>
<dbReference type="GO" id="GO:0016747">
    <property type="term" value="F:acyltransferase activity, transferring groups other than amino-acyl groups"/>
    <property type="evidence" value="ECO:0007669"/>
    <property type="project" value="InterPro"/>
</dbReference>
<feature type="transmembrane region" description="Helical" evidence="1">
    <location>
        <begin position="149"/>
        <end position="168"/>
    </location>
</feature>
<accession>A0A853HK23</accession>
<feature type="transmembrane region" description="Helical" evidence="1">
    <location>
        <begin position="39"/>
        <end position="59"/>
    </location>
</feature>
<dbReference type="InterPro" id="IPR050879">
    <property type="entry name" value="Acyltransferase_3"/>
</dbReference>
<evidence type="ECO:0000256" key="1">
    <source>
        <dbReference type="SAM" id="Phobius"/>
    </source>
</evidence>
<organism evidence="3 4">
    <name type="scientific">Cronobacter sakazakii</name>
    <name type="common">Enterobacter sakazakii</name>
    <dbReference type="NCBI Taxonomy" id="28141"/>
    <lineage>
        <taxon>Bacteria</taxon>
        <taxon>Pseudomonadati</taxon>
        <taxon>Pseudomonadota</taxon>
        <taxon>Gammaproteobacteria</taxon>
        <taxon>Enterobacterales</taxon>
        <taxon>Enterobacteriaceae</taxon>
        <taxon>Cronobacter</taxon>
    </lineage>
</organism>
<feature type="transmembrane region" description="Helical" evidence="1">
    <location>
        <begin position="180"/>
        <end position="199"/>
    </location>
</feature>
<comment type="caution">
    <text evidence="3">The sequence shown here is derived from an EMBL/GenBank/DDBJ whole genome shotgun (WGS) entry which is preliminary data.</text>
</comment>
<reference evidence="3 4" key="1">
    <citation type="submission" date="2020-05" db="EMBL/GenBank/DDBJ databases">
        <title>The draft genome of Cronobacter sakazakii strain 145005.</title>
        <authorList>
            <person name="Yang J."/>
            <person name="Liu L."/>
            <person name="Feng Y."/>
            <person name="Zong Z."/>
        </authorList>
    </citation>
    <scope>NUCLEOTIDE SEQUENCE [LARGE SCALE GENOMIC DNA]</scope>
    <source>
        <strain evidence="3 4">145005</strain>
    </source>
</reference>
<dbReference type="AlphaFoldDB" id="A0A853HK23"/>
<proteinExistence type="predicted"/>
<evidence type="ECO:0000313" key="4">
    <source>
        <dbReference type="Proteomes" id="UP000548673"/>
    </source>
</evidence>
<feature type="transmembrane region" description="Helical" evidence="1">
    <location>
        <begin position="80"/>
        <end position="103"/>
    </location>
</feature>
<feature type="transmembrane region" description="Helical" evidence="1">
    <location>
        <begin position="123"/>
        <end position="142"/>
    </location>
</feature>
<dbReference type="InterPro" id="IPR002656">
    <property type="entry name" value="Acyl_transf_3_dom"/>
</dbReference>
<feature type="transmembrane region" description="Helical" evidence="1">
    <location>
        <begin position="211"/>
        <end position="228"/>
    </location>
</feature>
<dbReference type="Proteomes" id="UP000548673">
    <property type="component" value="Unassembled WGS sequence"/>
</dbReference>
<feature type="domain" description="Acyltransferase 3" evidence="2">
    <location>
        <begin position="8"/>
        <end position="246"/>
    </location>
</feature>
<name>A0A853HK23_CROSK</name>
<dbReference type="EMBL" id="JABTXY010000026">
    <property type="protein sequence ID" value="NYV43823.1"/>
    <property type="molecule type" value="Genomic_DNA"/>
</dbReference>
<dbReference type="PANTHER" id="PTHR23028:SF131">
    <property type="entry name" value="BLR2367 PROTEIN"/>
    <property type="match status" value="1"/>
</dbReference>
<gene>
    <name evidence="3" type="ORF">HRR37_15985</name>
</gene>
<dbReference type="GO" id="GO:0016020">
    <property type="term" value="C:membrane"/>
    <property type="evidence" value="ECO:0007669"/>
    <property type="project" value="TreeGrafter"/>
</dbReference>
<dbReference type="Pfam" id="PF01757">
    <property type="entry name" value="Acyl_transf_3"/>
    <property type="match status" value="1"/>
</dbReference>
<evidence type="ECO:0000259" key="2">
    <source>
        <dbReference type="Pfam" id="PF01757"/>
    </source>
</evidence>
<dbReference type="GO" id="GO:0000271">
    <property type="term" value="P:polysaccharide biosynthetic process"/>
    <property type="evidence" value="ECO:0007669"/>
    <property type="project" value="TreeGrafter"/>
</dbReference>
<feature type="transmembrane region" description="Helical" evidence="1">
    <location>
        <begin position="234"/>
        <end position="250"/>
    </location>
</feature>